<dbReference type="Proteomes" id="UP000524535">
    <property type="component" value="Unassembled WGS sequence"/>
</dbReference>
<dbReference type="EMBL" id="JACIHM010000003">
    <property type="protein sequence ID" value="MBB4446791.1"/>
    <property type="molecule type" value="Genomic_DNA"/>
</dbReference>
<dbReference type="EMBL" id="JACIGW010000003">
    <property type="protein sequence ID" value="MBB4349619.1"/>
    <property type="molecule type" value="Genomic_DNA"/>
</dbReference>
<dbReference type="EMBL" id="JACIGY010000003">
    <property type="protein sequence ID" value="MBB4412160.1"/>
    <property type="molecule type" value="Genomic_DNA"/>
</dbReference>
<dbReference type="Gene3D" id="3.90.1140.10">
    <property type="entry name" value="Cyclic phosphodiesterase"/>
    <property type="match status" value="1"/>
</dbReference>
<evidence type="ECO:0000313" key="6">
    <source>
        <dbReference type="Proteomes" id="UP000576087"/>
    </source>
</evidence>
<evidence type="ECO:0000313" key="2">
    <source>
        <dbReference type="EMBL" id="MBB4412160.1"/>
    </source>
</evidence>
<keyword evidence="5" id="KW-1185">Reference proteome</keyword>
<dbReference type="GO" id="GO:0016874">
    <property type="term" value="F:ligase activity"/>
    <property type="evidence" value="ECO:0007669"/>
    <property type="project" value="UniProtKB-KW"/>
</dbReference>
<dbReference type="InterPro" id="IPR009097">
    <property type="entry name" value="Cyclic_Pdiesterase"/>
</dbReference>
<keyword evidence="2" id="KW-0436">Ligase</keyword>
<dbReference type="Proteomes" id="UP000576087">
    <property type="component" value="Unassembled WGS sequence"/>
</dbReference>
<dbReference type="RefSeq" id="WP_343062483.1">
    <property type="nucleotide sequence ID" value="NZ_JACIGW010000003.1"/>
</dbReference>
<accession>A0A7W6TH00</accession>
<name>A0A7W6TH00_9HYPH</name>
<dbReference type="Pfam" id="PF13563">
    <property type="entry name" value="2_5_RNA_ligase2"/>
    <property type="match status" value="1"/>
</dbReference>
<dbReference type="AlphaFoldDB" id="A0A7W6TH00"/>
<proteinExistence type="predicted"/>
<evidence type="ECO:0000313" key="5">
    <source>
        <dbReference type="Proteomes" id="UP000524535"/>
    </source>
</evidence>
<sequence>MTLPPVIITAHVEADDMEPFDRLRQAHFPPARNFLKAHVTVFHHLPGQRLAAVKEILAETLLERTDFLATISGIQHLGAGVAFKIESPELQELRAELVRRFGSWPGPQDLQKFRPHITIQNKVSRAKADQLFFELTSRFEPKSIRMTGLDLWSYLGGPWRHEGLMSLSDREGQSQPQSSGAGH</sequence>
<dbReference type="SUPFAM" id="SSF55144">
    <property type="entry name" value="LigT-like"/>
    <property type="match status" value="1"/>
</dbReference>
<evidence type="ECO:0000313" key="3">
    <source>
        <dbReference type="EMBL" id="MBB4446791.1"/>
    </source>
</evidence>
<dbReference type="Proteomes" id="UP000520770">
    <property type="component" value="Unassembled WGS sequence"/>
</dbReference>
<organism evidence="2 5">
    <name type="scientific">Aliirhizobium cellulosilyticum</name>
    <dbReference type="NCBI Taxonomy" id="393664"/>
    <lineage>
        <taxon>Bacteria</taxon>
        <taxon>Pseudomonadati</taxon>
        <taxon>Pseudomonadota</taxon>
        <taxon>Alphaproteobacteria</taxon>
        <taxon>Hyphomicrobiales</taxon>
        <taxon>Rhizobiaceae</taxon>
        <taxon>Aliirhizobium</taxon>
    </lineage>
</organism>
<comment type="caution">
    <text evidence="2">The sequence shown here is derived from an EMBL/GenBank/DDBJ whole genome shotgun (WGS) entry which is preliminary data.</text>
</comment>
<evidence type="ECO:0000313" key="4">
    <source>
        <dbReference type="Proteomes" id="UP000520770"/>
    </source>
</evidence>
<reference evidence="4 5" key="1">
    <citation type="submission" date="2020-08" db="EMBL/GenBank/DDBJ databases">
        <title>Genomic Encyclopedia of Type Strains, Phase IV (KMG-V): Genome sequencing to study the core and pangenomes of soil and plant-associated prokaryotes.</title>
        <authorList>
            <person name="Whitman W."/>
        </authorList>
    </citation>
    <scope>NUCLEOTIDE SEQUENCE [LARGE SCALE GENOMIC DNA]</scope>
    <source>
        <strain evidence="2 5">SEMIA 444</strain>
        <strain evidence="1 4">SEMIA 448</strain>
        <strain evidence="3 6">SEMIA 452</strain>
    </source>
</reference>
<protein>
    <submittedName>
        <fullName evidence="2">2'-5' RNA ligase</fullName>
    </submittedName>
</protein>
<gene>
    <name evidence="2" type="ORF">GGE31_002673</name>
    <name evidence="1" type="ORF">GGE33_003381</name>
    <name evidence="3" type="ORF">GGE35_002613</name>
</gene>
<evidence type="ECO:0000313" key="1">
    <source>
        <dbReference type="EMBL" id="MBB4349619.1"/>
    </source>
</evidence>